<organism evidence="1 2">
    <name type="scientific">Gloeobacter morelensis MG652769</name>
    <dbReference type="NCBI Taxonomy" id="2781736"/>
    <lineage>
        <taxon>Bacteria</taxon>
        <taxon>Bacillati</taxon>
        <taxon>Cyanobacteriota</taxon>
        <taxon>Cyanophyceae</taxon>
        <taxon>Gloeobacterales</taxon>
        <taxon>Gloeobacteraceae</taxon>
        <taxon>Gloeobacter</taxon>
        <taxon>Gloeobacter morelensis</taxon>
    </lineage>
</organism>
<dbReference type="SMART" id="SM00612">
    <property type="entry name" value="Kelch"/>
    <property type="match status" value="5"/>
</dbReference>
<evidence type="ECO:0000313" key="1">
    <source>
        <dbReference type="EMBL" id="UFP94232.1"/>
    </source>
</evidence>
<dbReference type="Pfam" id="PF07646">
    <property type="entry name" value="Kelch_2"/>
    <property type="match status" value="1"/>
</dbReference>
<sequence>MLLKYSSLILTGGAVLLPFAIFYLPAAIGRGGSLAAQSSLGLFHVQVNFQPGSSSLPGGYLKDTGAGYDESRKFGWVREDSLTSATPAPINISPNARDRKIGGIDPRLNTLQHMDFPPGNTDPTAVKVPAAWQYALPNGSYSVQLSVGDPAYTNSQHSLNAEGVPAIDRYQPTTALPFKQVLVQTEVTDGTLTLDSIGGTNTKINSVEIASYPGFDAIAWQTKTAAPINRSEAQGAMVSGKLYVFGGYTDTTFKPSVRSDLYDPDGNTWKQIANLPISTTHAGTAVVGADVYLAGGYIGKENGGQTFATTNVWKYNVNSNTWSALPPLPQARGSGALVMLGNRLHFFGGADVNRKDKGEHWYLPLNGGTAWTSAAPLPNPRSHMGYAALGGKIYAVGGQYGFDANLVAQNFVDVWDPASPGAWTRVAGLPEPRGHISASTLVVGNRILVIGGQQFNGSSEADVFAYDPLSNAWSVLTPLPAKRHSGVAGNVGTQMYYTGGNLTANLWQGKAALAVSLPAGQWAEPQDDGIAAMEH</sequence>
<dbReference type="Proteomes" id="UP001054846">
    <property type="component" value="Chromosome"/>
</dbReference>
<dbReference type="EMBL" id="CP063845">
    <property type="protein sequence ID" value="UFP94232.1"/>
    <property type="molecule type" value="Genomic_DNA"/>
</dbReference>
<dbReference type="InterPro" id="IPR006652">
    <property type="entry name" value="Kelch_1"/>
</dbReference>
<dbReference type="PANTHER" id="PTHR46773:SF5">
    <property type="entry name" value="OS04G0487100 PROTEIN"/>
    <property type="match status" value="1"/>
</dbReference>
<reference evidence="1 2" key="1">
    <citation type="journal article" date="2021" name="Genome Biol. Evol.">
        <title>Complete Genome Sequencing of a Novel Gloeobacter Species from a Waterfall Cave in Mexico.</title>
        <authorList>
            <person name="Saw J.H."/>
            <person name="Cardona T."/>
            <person name="Montejano G."/>
        </authorList>
    </citation>
    <scope>NUCLEOTIDE SEQUENCE [LARGE SCALE GENOMIC DNA]</scope>
    <source>
        <strain evidence="1">MG652769</strain>
    </source>
</reference>
<dbReference type="PANTHER" id="PTHR46773">
    <property type="match status" value="1"/>
</dbReference>
<dbReference type="InterPro" id="IPR008979">
    <property type="entry name" value="Galactose-bd-like_sf"/>
</dbReference>
<keyword evidence="2" id="KW-1185">Reference proteome</keyword>
<dbReference type="InterPro" id="IPR053256">
    <property type="entry name" value="Kelch_repeat-containing"/>
</dbReference>
<evidence type="ECO:0008006" key="3">
    <source>
        <dbReference type="Google" id="ProtNLM"/>
    </source>
</evidence>
<dbReference type="InterPro" id="IPR011498">
    <property type="entry name" value="Kelch_2"/>
</dbReference>
<name>A0ABY3PKN5_9CYAN</name>
<proteinExistence type="predicted"/>
<protein>
    <recommendedName>
        <fullName evidence="3">Kelch repeat-containing protein</fullName>
    </recommendedName>
</protein>
<dbReference type="SUPFAM" id="SSF117281">
    <property type="entry name" value="Kelch motif"/>
    <property type="match status" value="1"/>
</dbReference>
<dbReference type="SUPFAM" id="SSF49785">
    <property type="entry name" value="Galactose-binding domain-like"/>
    <property type="match status" value="1"/>
</dbReference>
<dbReference type="InterPro" id="IPR015915">
    <property type="entry name" value="Kelch-typ_b-propeller"/>
</dbReference>
<gene>
    <name evidence="1" type="ORF">ISF26_21145</name>
</gene>
<dbReference type="Gene3D" id="2.60.120.430">
    <property type="entry name" value="Galactose-binding lectin"/>
    <property type="match status" value="1"/>
</dbReference>
<dbReference type="Pfam" id="PF24681">
    <property type="entry name" value="Kelch_KLHDC2_KLHL20_DRC7"/>
    <property type="match status" value="1"/>
</dbReference>
<dbReference type="Gene3D" id="2.120.10.80">
    <property type="entry name" value="Kelch-type beta propeller"/>
    <property type="match status" value="2"/>
</dbReference>
<accession>A0ABY3PKN5</accession>
<evidence type="ECO:0000313" key="2">
    <source>
        <dbReference type="Proteomes" id="UP001054846"/>
    </source>
</evidence>